<dbReference type="GO" id="GO:0032880">
    <property type="term" value="P:regulation of protein localization"/>
    <property type="evidence" value="ECO:0007669"/>
    <property type="project" value="TreeGrafter"/>
</dbReference>
<dbReference type="STRING" id="34690.A0A182TZS1"/>
<dbReference type="SUPFAM" id="SSF49879">
    <property type="entry name" value="SMAD/FHA domain"/>
    <property type="match status" value="1"/>
</dbReference>
<dbReference type="EnsemblMetazoa" id="AMEC011314-RA">
    <property type="protein sequence ID" value="AMEC011314-PA"/>
    <property type="gene ID" value="AMEC011314"/>
</dbReference>
<reference evidence="4" key="1">
    <citation type="submission" date="2014-01" db="EMBL/GenBank/DDBJ databases">
        <title>The Genome Sequence of Anopheles melas CM1001059_A (V2).</title>
        <authorList>
            <consortium name="The Broad Institute Genomics Platform"/>
            <person name="Neafsey D.E."/>
            <person name="Besansky N."/>
            <person name="Howell P."/>
            <person name="Walton C."/>
            <person name="Young S.K."/>
            <person name="Zeng Q."/>
            <person name="Gargeya S."/>
            <person name="Fitzgerald M."/>
            <person name="Haas B."/>
            <person name="Abouelleil A."/>
            <person name="Allen A.W."/>
            <person name="Alvarado L."/>
            <person name="Arachchi H.M."/>
            <person name="Berlin A.M."/>
            <person name="Chapman S.B."/>
            <person name="Gainer-Dewar J."/>
            <person name="Goldberg J."/>
            <person name="Griggs A."/>
            <person name="Gujja S."/>
            <person name="Hansen M."/>
            <person name="Howarth C."/>
            <person name="Imamovic A."/>
            <person name="Ireland A."/>
            <person name="Larimer J."/>
            <person name="McCowan C."/>
            <person name="Murphy C."/>
            <person name="Pearson M."/>
            <person name="Poon T.W."/>
            <person name="Priest M."/>
            <person name="Roberts A."/>
            <person name="Saif S."/>
            <person name="Shea T."/>
            <person name="Sisk P."/>
            <person name="Sykes S."/>
            <person name="Wortman J."/>
            <person name="Nusbaum C."/>
            <person name="Birren B."/>
        </authorList>
    </citation>
    <scope>NUCLEOTIDE SEQUENCE [LARGE SCALE GENOMIC DNA]</scope>
    <source>
        <strain evidence="4">CM1001059</strain>
    </source>
</reference>
<feature type="region of interest" description="Disordered" evidence="1">
    <location>
        <begin position="261"/>
        <end position="381"/>
    </location>
</feature>
<feature type="compositionally biased region" description="Polar residues" evidence="1">
    <location>
        <begin position="341"/>
        <end position="372"/>
    </location>
</feature>
<reference evidence="3" key="2">
    <citation type="submission" date="2020-05" db="UniProtKB">
        <authorList>
            <consortium name="EnsemblMetazoa"/>
        </authorList>
    </citation>
    <scope>IDENTIFICATION</scope>
    <source>
        <strain evidence="3">CM1001059</strain>
    </source>
</reference>
<proteinExistence type="predicted"/>
<dbReference type="GO" id="GO:0050839">
    <property type="term" value="F:cell adhesion molecule binding"/>
    <property type="evidence" value="ECO:0007669"/>
    <property type="project" value="TreeGrafter"/>
</dbReference>
<keyword evidence="4" id="KW-1185">Reference proteome</keyword>
<dbReference type="PANTHER" id="PTHR10398">
    <property type="entry name" value="AFADIN"/>
    <property type="match status" value="1"/>
</dbReference>
<dbReference type="PANTHER" id="PTHR10398:SF2">
    <property type="entry name" value="AFADIN"/>
    <property type="match status" value="1"/>
</dbReference>
<sequence>MIFTSGTTSHTGGITDALAPTGFTRITIIGHADGRSIMFHVRRRPADSQPRRRKKKPLGVSNGGNNIGGDREGPMLIEITHSGDGGRRVKLGSEPIEVGSANTNALQLFGPSIQARHCLISMHDGVCTVTPLHADGTTFVNGHHIQQPTILHNGSVVMFGRVASYRFVDSPSDGRYNLALSQSQLDSACLYESRSPTSPTSWNDEESRPISPISTVQMGGKLPGGGGGSFLDGPIASTSAESAVAAQQQANAFAKSASFDMQSASAAQPHPHMHHHHHHHPSGLLVTALDGPEAMGADDTASYKGGHAGGTNDHNEGEQQQHHAGGGGPLGAGNGGETETKSISSFKSIGSTADRTSTFPKLQPSHAATSISGEPGGQEPILPAVLEFPEQNQEPFLQSVISELDVNSPNFKLAPVYTLYLCARYRASTHYRPDLQPTERAHKLTVFLHHVANLIQNVVQEQYTDAKILSFWMANSSEFLHFLKSDRHISAFSVQAQEVLAESVQTAFRNLVSIFHVELSQTLNQFLSENIDHDSAAGLVLSVLGSAMALLRRCRVNAALTIQLFSQLFHYINVVCFNKVMDESILRWYAVSRIGHSFIGLQGLHF</sequence>
<feature type="compositionally biased region" description="Basic residues" evidence="1">
    <location>
        <begin position="271"/>
        <end position="281"/>
    </location>
</feature>
<dbReference type="GO" id="GO:0005912">
    <property type="term" value="C:adherens junction"/>
    <property type="evidence" value="ECO:0007669"/>
    <property type="project" value="TreeGrafter"/>
</dbReference>
<dbReference type="AlphaFoldDB" id="A0A182TZS1"/>
<dbReference type="InterPro" id="IPR008984">
    <property type="entry name" value="SMAD_FHA_dom_sf"/>
</dbReference>
<dbReference type="PROSITE" id="PS51126">
    <property type="entry name" value="DILUTE"/>
    <property type="match status" value="1"/>
</dbReference>
<dbReference type="Proteomes" id="UP000075902">
    <property type="component" value="Unassembled WGS sequence"/>
</dbReference>
<dbReference type="FunFam" id="2.60.200.20:FF:000024">
    <property type="entry name" value="afadin isoform X2"/>
    <property type="match status" value="1"/>
</dbReference>
<evidence type="ECO:0000259" key="2">
    <source>
        <dbReference type="PROSITE" id="PS51126"/>
    </source>
</evidence>
<feature type="region of interest" description="Disordered" evidence="1">
    <location>
        <begin position="40"/>
        <end position="74"/>
    </location>
</feature>
<feature type="compositionally biased region" description="Gly residues" evidence="1">
    <location>
        <begin position="324"/>
        <end position="336"/>
    </location>
</feature>
<dbReference type="Gene3D" id="2.60.200.20">
    <property type="match status" value="1"/>
</dbReference>
<protein>
    <recommendedName>
        <fullName evidence="2">Dilute domain-containing protein</fullName>
    </recommendedName>
</protein>
<name>A0A182TZS1_9DIPT</name>
<organism evidence="3 4">
    <name type="scientific">Anopheles melas</name>
    <dbReference type="NCBI Taxonomy" id="34690"/>
    <lineage>
        <taxon>Eukaryota</taxon>
        <taxon>Metazoa</taxon>
        <taxon>Ecdysozoa</taxon>
        <taxon>Arthropoda</taxon>
        <taxon>Hexapoda</taxon>
        <taxon>Insecta</taxon>
        <taxon>Pterygota</taxon>
        <taxon>Neoptera</taxon>
        <taxon>Endopterygota</taxon>
        <taxon>Diptera</taxon>
        <taxon>Nematocera</taxon>
        <taxon>Culicoidea</taxon>
        <taxon>Culicidae</taxon>
        <taxon>Anophelinae</taxon>
        <taxon>Anopheles</taxon>
    </lineage>
</organism>
<feature type="domain" description="Dilute" evidence="2">
    <location>
        <begin position="449"/>
        <end position="606"/>
    </location>
</feature>
<dbReference type="VEuPathDB" id="VectorBase:AMEC011314"/>
<dbReference type="InterPro" id="IPR002710">
    <property type="entry name" value="Dilute_dom"/>
</dbReference>
<evidence type="ECO:0000313" key="3">
    <source>
        <dbReference type="EnsemblMetazoa" id="AMEC011314-PA"/>
    </source>
</evidence>
<evidence type="ECO:0000256" key="1">
    <source>
        <dbReference type="SAM" id="MobiDB-lite"/>
    </source>
</evidence>
<dbReference type="InterPro" id="IPR028842">
    <property type="entry name" value="Afadin"/>
</dbReference>
<accession>A0A182TZS1</accession>
<dbReference type="Pfam" id="PF00498">
    <property type="entry name" value="FHA"/>
    <property type="match status" value="1"/>
</dbReference>
<evidence type="ECO:0000313" key="4">
    <source>
        <dbReference type="Proteomes" id="UP000075902"/>
    </source>
</evidence>
<dbReference type="InterPro" id="IPR000253">
    <property type="entry name" value="FHA_dom"/>
</dbReference>